<reference evidence="2" key="1">
    <citation type="journal article" date="2019" name="Int. J. Syst. Evol. Microbiol.">
        <title>The Global Catalogue of Microorganisms (GCM) 10K type strain sequencing project: providing services to taxonomists for standard genome sequencing and annotation.</title>
        <authorList>
            <consortium name="The Broad Institute Genomics Platform"/>
            <consortium name="The Broad Institute Genome Sequencing Center for Infectious Disease"/>
            <person name="Wu L."/>
            <person name="Ma J."/>
        </authorList>
    </citation>
    <scope>NUCLEOTIDE SEQUENCE [LARGE SCALE GENOMIC DNA]</scope>
    <source>
        <strain evidence="2">KCTC 52490</strain>
    </source>
</reference>
<evidence type="ECO:0000313" key="1">
    <source>
        <dbReference type="EMBL" id="MFD2935326.1"/>
    </source>
</evidence>
<keyword evidence="2" id="KW-1185">Reference proteome</keyword>
<dbReference type="EMBL" id="JBHUOM010000012">
    <property type="protein sequence ID" value="MFD2935326.1"/>
    <property type="molecule type" value="Genomic_DNA"/>
</dbReference>
<gene>
    <name evidence="1" type="ORF">ACFS25_16175</name>
</gene>
<accession>A0ABW6AIK0</accession>
<protein>
    <submittedName>
        <fullName evidence="1">Uncharacterized protein</fullName>
    </submittedName>
</protein>
<sequence length="51" mass="6255">MEGRKDYTEKRITCFQLSSRIPTHNFYRRLKETLDLTAPAFRFENWQETKT</sequence>
<dbReference type="Proteomes" id="UP001597512">
    <property type="component" value="Unassembled WGS sequence"/>
</dbReference>
<comment type="caution">
    <text evidence="1">The sequence shown here is derived from an EMBL/GenBank/DDBJ whole genome shotgun (WGS) entry which is preliminary data.</text>
</comment>
<dbReference type="RefSeq" id="WP_381503012.1">
    <property type="nucleotide sequence ID" value="NZ_JBHUOM010000012.1"/>
</dbReference>
<proteinExistence type="predicted"/>
<evidence type="ECO:0000313" key="2">
    <source>
        <dbReference type="Proteomes" id="UP001597512"/>
    </source>
</evidence>
<organism evidence="1 2">
    <name type="scientific">Spirosoma flavum</name>
    <dbReference type="NCBI Taxonomy" id="2048557"/>
    <lineage>
        <taxon>Bacteria</taxon>
        <taxon>Pseudomonadati</taxon>
        <taxon>Bacteroidota</taxon>
        <taxon>Cytophagia</taxon>
        <taxon>Cytophagales</taxon>
        <taxon>Cytophagaceae</taxon>
        <taxon>Spirosoma</taxon>
    </lineage>
</organism>
<name>A0ABW6AIK0_9BACT</name>